<evidence type="ECO:0000313" key="3">
    <source>
        <dbReference type="Proteomes" id="UP000275348"/>
    </source>
</evidence>
<evidence type="ECO:0000259" key="1">
    <source>
        <dbReference type="PROSITE" id="PS51186"/>
    </source>
</evidence>
<dbReference type="OrthoDB" id="9800604at2"/>
<evidence type="ECO:0000313" key="2">
    <source>
        <dbReference type="EMBL" id="RLZ11536.1"/>
    </source>
</evidence>
<dbReference type="Pfam" id="PF00583">
    <property type="entry name" value="Acetyltransf_1"/>
    <property type="match status" value="1"/>
</dbReference>
<dbReference type="InterPro" id="IPR051556">
    <property type="entry name" value="N-term/lysine_N-AcTrnsfr"/>
</dbReference>
<accession>A0A3L9MHD3</accession>
<dbReference type="Proteomes" id="UP000275348">
    <property type="component" value="Unassembled WGS sequence"/>
</dbReference>
<dbReference type="AlphaFoldDB" id="A0A3L9MHD3"/>
<dbReference type="PANTHER" id="PTHR42919:SF40">
    <property type="entry name" value="FAMILY ACETYLTRANSFERASE, PUTATIVE-RELATED"/>
    <property type="match status" value="1"/>
</dbReference>
<dbReference type="GO" id="GO:0016747">
    <property type="term" value="F:acyltransferase activity, transferring groups other than amino-acyl groups"/>
    <property type="evidence" value="ECO:0007669"/>
    <property type="project" value="InterPro"/>
</dbReference>
<dbReference type="InterPro" id="IPR016181">
    <property type="entry name" value="Acyl_CoA_acyltransferase"/>
</dbReference>
<sequence>MKEVIADNEPFIKEIKEQVTKIQQLIPVKTNCYLHFHDVNATNIHLVPQLATEIWNHCYKDIISQEQIDYMLNMMYNQEKINENLNNGEHWKILKADNVPVGYIHFKEEDEKLFLSKIYLLQDEKYKGLGQALLNEVIKFALDNKFKSIYLTVNKNNSKAIRFYEKNNFTNVKSETFDIGNGYVMDDFIFEKKIVQVV</sequence>
<protein>
    <submittedName>
        <fullName evidence="2">GNAT family N-acetyltransferase</fullName>
    </submittedName>
</protein>
<comment type="caution">
    <text evidence="2">The sequence shown here is derived from an EMBL/GenBank/DDBJ whole genome shotgun (WGS) entry which is preliminary data.</text>
</comment>
<name>A0A3L9MHD3_9FLAO</name>
<keyword evidence="3" id="KW-1185">Reference proteome</keyword>
<dbReference type="CDD" id="cd04301">
    <property type="entry name" value="NAT_SF"/>
    <property type="match status" value="1"/>
</dbReference>
<dbReference type="SUPFAM" id="SSF55729">
    <property type="entry name" value="Acyl-CoA N-acyltransferases (Nat)"/>
    <property type="match status" value="1"/>
</dbReference>
<dbReference type="EMBL" id="RDOJ01000005">
    <property type="protein sequence ID" value="RLZ11536.1"/>
    <property type="molecule type" value="Genomic_DNA"/>
</dbReference>
<organism evidence="2 3">
    <name type="scientific">Faecalibacter macacae</name>
    <dbReference type="NCBI Taxonomy" id="1859289"/>
    <lineage>
        <taxon>Bacteria</taxon>
        <taxon>Pseudomonadati</taxon>
        <taxon>Bacteroidota</taxon>
        <taxon>Flavobacteriia</taxon>
        <taxon>Flavobacteriales</taxon>
        <taxon>Weeksellaceae</taxon>
        <taxon>Faecalibacter</taxon>
    </lineage>
</organism>
<proteinExistence type="predicted"/>
<gene>
    <name evidence="2" type="ORF">EAH69_05130</name>
</gene>
<reference evidence="2 3" key="1">
    <citation type="submission" date="2018-10" db="EMBL/GenBank/DDBJ databases">
        <authorList>
            <person name="Chen X."/>
        </authorList>
    </citation>
    <scope>NUCLEOTIDE SEQUENCE [LARGE SCALE GENOMIC DNA]</scope>
    <source>
        <strain evidence="2 3">YIM 102668</strain>
    </source>
</reference>
<dbReference type="PROSITE" id="PS51186">
    <property type="entry name" value="GNAT"/>
    <property type="match status" value="1"/>
</dbReference>
<dbReference type="PANTHER" id="PTHR42919">
    <property type="entry name" value="N-ALPHA-ACETYLTRANSFERASE"/>
    <property type="match status" value="1"/>
</dbReference>
<feature type="domain" description="N-acetyltransferase" evidence="1">
    <location>
        <begin position="34"/>
        <end position="195"/>
    </location>
</feature>
<dbReference type="InterPro" id="IPR000182">
    <property type="entry name" value="GNAT_dom"/>
</dbReference>
<dbReference type="Gene3D" id="3.40.630.30">
    <property type="match status" value="1"/>
</dbReference>